<dbReference type="Pfam" id="PF12796">
    <property type="entry name" value="Ank_2"/>
    <property type="match status" value="1"/>
</dbReference>
<dbReference type="InterPro" id="IPR003938">
    <property type="entry name" value="K_chnl_volt-dep_EAG/ELK/ERG"/>
</dbReference>
<dbReference type="PROSITE" id="PS50088">
    <property type="entry name" value="ANK_REPEAT"/>
    <property type="match status" value="1"/>
</dbReference>
<dbReference type="FunFam" id="1.10.287.70:FF:000123">
    <property type="entry name" value="Potassium channel KAT3"/>
    <property type="match status" value="1"/>
</dbReference>
<keyword evidence="10 14" id="KW-0406">Ion transport</keyword>
<dbReference type="CDD" id="cd00038">
    <property type="entry name" value="CAP_ED"/>
    <property type="match status" value="1"/>
</dbReference>
<evidence type="ECO:0000256" key="3">
    <source>
        <dbReference type="ARBA" id="ARBA00022448"/>
    </source>
</evidence>
<keyword evidence="11 14" id="KW-0472">Membrane</keyword>
<evidence type="ECO:0000256" key="7">
    <source>
        <dbReference type="ARBA" id="ARBA00022882"/>
    </source>
</evidence>
<dbReference type="EMBL" id="BTGU01000016">
    <property type="protein sequence ID" value="GMN43274.1"/>
    <property type="molecule type" value="Genomic_DNA"/>
</dbReference>
<evidence type="ECO:0000313" key="18">
    <source>
        <dbReference type="Proteomes" id="UP001187192"/>
    </source>
</evidence>
<dbReference type="Pfam" id="PF00520">
    <property type="entry name" value="Ion_trans"/>
    <property type="match status" value="1"/>
</dbReference>
<organism evidence="17 18">
    <name type="scientific">Ficus carica</name>
    <name type="common">Common fig</name>
    <dbReference type="NCBI Taxonomy" id="3494"/>
    <lineage>
        <taxon>Eukaryota</taxon>
        <taxon>Viridiplantae</taxon>
        <taxon>Streptophyta</taxon>
        <taxon>Embryophyta</taxon>
        <taxon>Tracheophyta</taxon>
        <taxon>Spermatophyta</taxon>
        <taxon>Magnoliopsida</taxon>
        <taxon>eudicotyledons</taxon>
        <taxon>Gunneridae</taxon>
        <taxon>Pentapetalae</taxon>
        <taxon>rosids</taxon>
        <taxon>fabids</taxon>
        <taxon>Rosales</taxon>
        <taxon>Moraceae</taxon>
        <taxon>Ficeae</taxon>
        <taxon>Ficus</taxon>
    </lineage>
</organism>
<dbReference type="SUPFAM" id="SSF48403">
    <property type="entry name" value="Ankyrin repeat"/>
    <property type="match status" value="1"/>
</dbReference>
<feature type="transmembrane region" description="Helical" evidence="14">
    <location>
        <begin position="201"/>
        <end position="220"/>
    </location>
</feature>
<keyword evidence="9 14" id="KW-1133">Transmembrane helix</keyword>
<dbReference type="PROSITE" id="PS50042">
    <property type="entry name" value="CNMP_BINDING_3"/>
    <property type="match status" value="1"/>
</dbReference>
<keyword evidence="5 14" id="KW-0812">Transmembrane</keyword>
<dbReference type="InterPro" id="IPR005821">
    <property type="entry name" value="Ion_trans_dom"/>
</dbReference>
<keyword evidence="6 14" id="KW-0631">Potassium channel</keyword>
<dbReference type="GO" id="GO:0034702">
    <property type="term" value="C:monoatomic ion channel complex"/>
    <property type="evidence" value="ECO:0007669"/>
    <property type="project" value="UniProtKB-KW"/>
</dbReference>
<comment type="caution">
    <text evidence="17">The sequence shown here is derived from an EMBL/GenBank/DDBJ whole genome shotgun (WGS) entry which is preliminary data.</text>
</comment>
<evidence type="ECO:0000256" key="11">
    <source>
        <dbReference type="ARBA" id="ARBA00023136"/>
    </source>
</evidence>
<dbReference type="Gene3D" id="2.60.120.10">
    <property type="entry name" value="Jelly Rolls"/>
    <property type="match status" value="1"/>
</dbReference>
<dbReference type="SMART" id="SM00100">
    <property type="entry name" value="cNMP"/>
    <property type="match status" value="1"/>
</dbReference>
<dbReference type="SMART" id="SM00248">
    <property type="entry name" value="ANK"/>
    <property type="match status" value="2"/>
</dbReference>
<evidence type="ECO:0000256" key="5">
    <source>
        <dbReference type="ARBA" id="ARBA00022692"/>
    </source>
</evidence>
<feature type="transmembrane region" description="Helical" evidence="14">
    <location>
        <begin position="64"/>
        <end position="84"/>
    </location>
</feature>
<comment type="caution">
    <text evidence="14">Lacks conserved residue(s) required for the propagation of feature annotation.</text>
</comment>
<evidence type="ECO:0000256" key="9">
    <source>
        <dbReference type="ARBA" id="ARBA00022989"/>
    </source>
</evidence>
<gene>
    <name evidence="17" type="ORF">TIFTF001_012475</name>
</gene>
<keyword evidence="18" id="KW-1185">Reference proteome</keyword>
<dbReference type="InterPro" id="IPR002110">
    <property type="entry name" value="Ankyrin_rpt"/>
</dbReference>
<dbReference type="InterPro" id="IPR036770">
    <property type="entry name" value="Ankyrin_rpt-contain_sf"/>
</dbReference>
<evidence type="ECO:0000256" key="8">
    <source>
        <dbReference type="ARBA" id="ARBA00022958"/>
    </source>
</evidence>
<dbReference type="PANTHER" id="PTHR45743:SF6">
    <property type="entry name" value="POTASSIUM CHANNEL KAT2"/>
    <property type="match status" value="1"/>
</dbReference>
<evidence type="ECO:0000256" key="14">
    <source>
        <dbReference type="RuleBase" id="RU369015"/>
    </source>
</evidence>
<evidence type="ECO:0000256" key="12">
    <source>
        <dbReference type="ARBA" id="ARBA00023303"/>
    </source>
</evidence>
<comment type="function">
    <text evidence="14">Potassium channel.</text>
</comment>
<feature type="domain" description="KHA" evidence="16">
    <location>
        <begin position="686"/>
        <end position="766"/>
    </location>
</feature>
<dbReference type="PANTHER" id="PTHR45743">
    <property type="entry name" value="POTASSIUM CHANNEL AKT1"/>
    <property type="match status" value="1"/>
</dbReference>
<comment type="domain">
    <text evidence="14">The segment S4 is probably the voltage-sensor and is characterized by a series of positively charged amino acids. The pore-forming region H5 is enclosed by the transmembrane segments S5 and S6 in the Shaker-type (1P/6TM) and contains the GYGD signature motif which seems to be involved in potassium selectivity.</text>
</comment>
<evidence type="ECO:0000256" key="4">
    <source>
        <dbReference type="ARBA" id="ARBA00022538"/>
    </source>
</evidence>
<evidence type="ECO:0000256" key="2">
    <source>
        <dbReference type="ARBA" id="ARBA00007929"/>
    </source>
</evidence>
<dbReference type="SUPFAM" id="SSF81324">
    <property type="entry name" value="Voltage-gated potassium channels"/>
    <property type="match status" value="1"/>
</dbReference>
<dbReference type="PROSITE" id="PS51490">
    <property type="entry name" value="KHA"/>
    <property type="match status" value="1"/>
</dbReference>
<dbReference type="Gene3D" id="1.10.287.70">
    <property type="match status" value="1"/>
</dbReference>
<dbReference type="InterPro" id="IPR018490">
    <property type="entry name" value="cNMP-bd_dom_sf"/>
</dbReference>
<evidence type="ECO:0000259" key="16">
    <source>
        <dbReference type="PROSITE" id="PS51490"/>
    </source>
</evidence>
<keyword evidence="12 14" id="KW-0407">Ion channel</keyword>
<dbReference type="InterPro" id="IPR045319">
    <property type="entry name" value="KAT/AKT"/>
</dbReference>
<keyword evidence="4 14" id="KW-0633">Potassium transport</keyword>
<feature type="transmembrane region" description="Helical" evidence="14">
    <location>
        <begin position="278"/>
        <end position="300"/>
    </location>
</feature>
<evidence type="ECO:0000259" key="15">
    <source>
        <dbReference type="PROSITE" id="PS50042"/>
    </source>
</evidence>
<dbReference type="Proteomes" id="UP001187192">
    <property type="component" value="Unassembled WGS sequence"/>
</dbReference>
<reference evidence="17" key="1">
    <citation type="submission" date="2023-07" db="EMBL/GenBank/DDBJ databases">
        <title>draft genome sequence of fig (Ficus carica).</title>
        <authorList>
            <person name="Takahashi T."/>
            <person name="Nishimura K."/>
        </authorList>
    </citation>
    <scope>NUCLEOTIDE SEQUENCE</scope>
</reference>
<dbReference type="InterPro" id="IPR000595">
    <property type="entry name" value="cNMP-bd_dom"/>
</dbReference>
<keyword evidence="3 14" id="KW-0813">Transport</keyword>
<dbReference type="Pfam" id="PF11834">
    <property type="entry name" value="KHA"/>
    <property type="match status" value="1"/>
</dbReference>
<evidence type="ECO:0000256" key="6">
    <source>
        <dbReference type="ARBA" id="ARBA00022826"/>
    </source>
</evidence>
<dbReference type="Gene3D" id="1.25.40.20">
    <property type="entry name" value="Ankyrin repeat-containing domain"/>
    <property type="match status" value="1"/>
</dbReference>
<dbReference type="InterPro" id="IPR021789">
    <property type="entry name" value="KHA_dom"/>
</dbReference>
<keyword evidence="13" id="KW-0040">ANK repeat</keyword>
<protein>
    <recommendedName>
        <fullName evidence="14">Potassium channel</fullName>
    </recommendedName>
</protein>
<feature type="transmembrane region" description="Helical" evidence="14">
    <location>
        <begin position="90"/>
        <end position="115"/>
    </location>
</feature>
<dbReference type="SUPFAM" id="SSF51206">
    <property type="entry name" value="cAMP-binding domain-like"/>
    <property type="match status" value="1"/>
</dbReference>
<evidence type="ECO:0000313" key="17">
    <source>
        <dbReference type="EMBL" id="GMN43274.1"/>
    </source>
</evidence>
<keyword evidence="8 14" id="KW-0630">Potassium</keyword>
<dbReference type="PRINTS" id="PR01463">
    <property type="entry name" value="EAGCHANLFMLY"/>
</dbReference>
<dbReference type="GO" id="GO:0005249">
    <property type="term" value="F:voltage-gated potassium channel activity"/>
    <property type="evidence" value="ECO:0007669"/>
    <property type="project" value="UniProtKB-UniRule"/>
</dbReference>
<dbReference type="InterPro" id="IPR014710">
    <property type="entry name" value="RmlC-like_jellyroll"/>
</dbReference>
<proteinExistence type="inferred from homology"/>
<comment type="subunit">
    <text evidence="14">The potassium channel is composed of a homo- or heterotetrameric complex of pore-forming subunits.</text>
</comment>
<dbReference type="PROSITE" id="PS50297">
    <property type="entry name" value="ANK_REP_REGION"/>
    <property type="match status" value="1"/>
</dbReference>
<feature type="domain" description="Cyclic nucleotide-binding" evidence="15">
    <location>
        <begin position="377"/>
        <end position="496"/>
    </location>
</feature>
<dbReference type="FunFam" id="2.60.120.10:FF:000074">
    <property type="entry name" value="Potassium channel KAT2"/>
    <property type="match status" value="1"/>
</dbReference>
<evidence type="ECO:0000256" key="10">
    <source>
        <dbReference type="ARBA" id="ARBA00023065"/>
    </source>
</evidence>
<feature type="repeat" description="ANK" evidence="13">
    <location>
        <begin position="581"/>
        <end position="613"/>
    </location>
</feature>
<accession>A0AA87ZTG5</accession>
<dbReference type="AlphaFoldDB" id="A0AA87ZTG5"/>
<evidence type="ECO:0000256" key="1">
    <source>
        <dbReference type="ARBA" id="ARBA00004141"/>
    </source>
</evidence>
<evidence type="ECO:0000256" key="13">
    <source>
        <dbReference type="PROSITE-ProRule" id="PRU00023"/>
    </source>
</evidence>
<comment type="subcellular location">
    <subcellularLocation>
        <location evidence="1 14">Membrane</location>
        <topology evidence="1 14">Multi-pass membrane protein</topology>
    </subcellularLocation>
</comment>
<name>A0AA87ZTG5_FICCA</name>
<comment type="domain">
    <text evidence="14">The KHA domain (rich in hydrophobic and acidic residues) present in the C-terminal part is likely to be important for tetramerization.</text>
</comment>
<keyword evidence="7 14" id="KW-0851">Voltage-gated channel</keyword>
<comment type="similarity">
    <text evidence="2 14">Belongs to the potassium channel family. Plant (TC 1.A.1.4) subfamily.</text>
</comment>
<dbReference type="Pfam" id="PF00027">
    <property type="entry name" value="cNMP_binding"/>
    <property type="match status" value="1"/>
</dbReference>
<sequence length="766" mass="87549">MSLSCTKNYLRRFYIEEFQMGSLAHSSFFSSDLLPSLGERINQTTKLRKYIISPFNPRYRAWEMFLVVLVIYSAWICPFEFAFLPYKQDALFVIDNIVNGFFAIDIFLTFFVAYLDSHSYLLIDNPKKIAIRYISTWFIFDVCSTAPFQPISLLFTENSGELGFKLLNMLRLWRLRRVSSLFSRLEKDLRFNYFWTRCTKLISVTLFAVHCAGCINYLIADKYPDPTRTWLGAVNPNFKQDSLWNRYVAAMYWSITTLTTTGYGDLHAENPREMLFDIFYMLFNLGLTSYIIGNMTNLVVHWTSRTRNFRDTIRAASEFATRNHLPPRIQEQMLSHLCLRFKTEGLKQQETLNGLPKAIRSSIAYHLFFPVVQKVYLFQGVSQDFLFQLVSEMEAEYYPPREDVILQNEAPSYLYILVSGAVDFLAKIDGLDQVLGKELAGDTFGETGVLCNKPQPFTVRTTELSQILRLNITPLMNTIQANTEDGHIVMKNFFLRMKGQESLEFEHPQVDPGLIINEWPDGGQTEGCCSYTGCRGNSCEKTLMQERNMDFQGPKAMEKGDTGNSQVPTRPTLHMNSMTRDGQTALNAAVSKGHLEVVKNLLGGGPNANKPGARGWTLRGVAEQQGNKSICDLLLSYENRRKPDEHTIEFIRPEAGESSGFFHSHQKKAPNNSYSSSGGMNPTRKRVTIHMQFQNISTQRPHGKLIILPDSIDELLKIAGEKYGSDRPRKIINAENAEIDDLSVIRDGDHLFFLDYDRDDIDVDGT</sequence>